<reference evidence="3" key="1">
    <citation type="submission" date="2024-05" db="EMBL/GenBank/DDBJ databases">
        <title>Isolation and characterization of Sporomusa carbonis sp. nov., a carboxydotrophic hydrogenogen in the genus of Sporomusa isolated from a charcoal burning pile.</title>
        <authorList>
            <person name="Boeer T."/>
            <person name="Rosenbaum F."/>
            <person name="Eysell L."/>
            <person name="Mueller V."/>
            <person name="Daniel R."/>
            <person name="Poehlein A."/>
        </authorList>
    </citation>
    <scope>NUCLEOTIDE SEQUENCE [LARGE SCALE GENOMIC DNA]</scope>
    <source>
        <strain evidence="3">DSM 3132</strain>
    </source>
</reference>
<name>A0ABZ3J7Z1_SPOA4</name>
<sequence length="331" mass="36598">MRKILIINRLGIGDVVLTTPLAQGIKELYTARVGMVVAPKAPDVVTNHPYIDDVFPYRLPSKREMIDRIREKGYEEALIVDGRFSSTMLAIKAGCKPIHPGFEISIGPRRLFTGKRRAESAIVDYTAFLAYLDASKPVPDLPARVGDADEASRKKVADWFAVHQAMAGRLILVIPKGLSENKNWEQAYFSEVTGFLNQKGYIPVYLGAKHDWEYIEGIAGEKVNCAGTFTLRELPLLACKALVCISVCTGPMHVVATTGVPIIALYGPTAPKRWAPRSAQVLQSQRACVPCEKLTCDQSVFRACMQEILPERVVQAIDRILAAGPQEKYEK</sequence>
<dbReference type="CDD" id="cd03789">
    <property type="entry name" value="GT9_LPS_heptosyltransferase"/>
    <property type="match status" value="1"/>
</dbReference>
<evidence type="ECO:0000313" key="4">
    <source>
        <dbReference type="Proteomes" id="UP000216052"/>
    </source>
</evidence>
<accession>A0ABZ3J7Z1</accession>
<dbReference type="SUPFAM" id="SSF53756">
    <property type="entry name" value="UDP-Glycosyltransferase/glycogen phosphorylase"/>
    <property type="match status" value="1"/>
</dbReference>
<gene>
    <name evidence="3" type="ORF">SPACI_042820</name>
</gene>
<dbReference type="Pfam" id="PF01075">
    <property type="entry name" value="Glyco_transf_9"/>
    <property type="match status" value="1"/>
</dbReference>
<dbReference type="EMBL" id="CP155571">
    <property type="protein sequence ID" value="XFO74173.1"/>
    <property type="molecule type" value="Genomic_DNA"/>
</dbReference>
<proteinExistence type="predicted"/>
<dbReference type="InterPro" id="IPR002201">
    <property type="entry name" value="Glyco_trans_9"/>
</dbReference>
<organism evidence="3 4">
    <name type="scientific">Sporomusa acidovorans (strain ATCC 49682 / DSM 3132 / Mol)</name>
    <dbReference type="NCBI Taxonomy" id="1123286"/>
    <lineage>
        <taxon>Bacteria</taxon>
        <taxon>Bacillati</taxon>
        <taxon>Bacillota</taxon>
        <taxon>Negativicutes</taxon>
        <taxon>Selenomonadales</taxon>
        <taxon>Sporomusaceae</taxon>
        <taxon>Sporomusa</taxon>
    </lineage>
</organism>
<dbReference type="PANTHER" id="PTHR30160">
    <property type="entry name" value="TETRAACYLDISACCHARIDE 4'-KINASE-RELATED"/>
    <property type="match status" value="1"/>
</dbReference>
<keyword evidence="4" id="KW-1185">Reference proteome</keyword>
<dbReference type="InterPro" id="IPR051199">
    <property type="entry name" value="LPS_LOS_Heptosyltrfase"/>
</dbReference>
<dbReference type="Proteomes" id="UP000216052">
    <property type="component" value="Chromosome"/>
</dbReference>
<dbReference type="PANTHER" id="PTHR30160:SF1">
    <property type="entry name" value="LIPOPOLYSACCHARIDE 1,2-N-ACETYLGLUCOSAMINETRANSFERASE-RELATED"/>
    <property type="match status" value="1"/>
</dbReference>
<evidence type="ECO:0008006" key="5">
    <source>
        <dbReference type="Google" id="ProtNLM"/>
    </source>
</evidence>
<evidence type="ECO:0000256" key="1">
    <source>
        <dbReference type="ARBA" id="ARBA00022676"/>
    </source>
</evidence>
<evidence type="ECO:0000313" key="3">
    <source>
        <dbReference type="EMBL" id="XFO74173.1"/>
    </source>
</evidence>
<keyword evidence="1" id="KW-0328">Glycosyltransferase</keyword>
<protein>
    <recommendedName>
        <fullName evidence="5">Lipopolysaccharide core heptosyltransferase RfaQ</fullName>
    </recommendedName>
</protein>
<dbReference type="RefSeq" id="WP_093793111.1">
    <property type="nucleotide sequence ID" value="NZ_CP155571.1"/>
</dbReference>
<evidence type="ECO:0000256" key="2">
    <source>
        <dbReference type="ARBA" id="ARBA00022679"/>
    </source>
</evidence>
<keyword evidence="2" id="KW-0808">Transferase</keyword>
<dbReference type="Gene3D" id="3.40.50.2000">
    <property type="entry name" value="Glycogen Phosphorylase B"/>
    <property type="match status" value="2"/>
</dbReference>